<dbReference type="InterPro" id="IPR020846">
    <property type="entry name" value="MFS_dom"/>
</dbReference>
<evidence type="ECO:0000256" key="6">
    <source>
        <dbReference type="ARBA" id="ARBA00022989"/>
    </source>
</evidence>
<proteinExistence type="predicted"/>
<feature type="transmembrane region" description="Helical" evidence="8">
    <location>
        <begin position="256"/>
        <end position="276"/>
    </location>
</feature>
<evidence type="ECO:0000256" key="8">
    <source>
        <dbReference type="SAM" id="Phobius"/>
    </source>
</evidence>
<feature type="transmembrane region" description="Helical" evidence="8">
    <location>
        <begin position="12"/>
        <end position="36"/>
    </location>
</feature>
<evidence type="ECO:0000256" key="3">
    <source>
        <dbReference type="ARBA" id="ARBA00022475"/>
    </source>
</evidence>
<evidence type="ECO:0000256" key="5">
    <source>
        <dbReference type="ARBA" id="ARBA00022692"/>
    </source>
</evidence>
<dbReference type="Pfam" id="PF01306">
    <property type="entry name" value="LacY_symp"/>
    <property type="match status" value="1"/>
</dbReference>
<dbReference type="PANTHER" id="PTHR23522:SF10">
    <property type="entry name" value="3-PHENYLPROPIONIC ACID TRANSPORTER-RELATED"/>
    <property type="match status" value="1"/>
</dbReference>
<dbReference type="NCBIfam" id="TIGR00882">
    <property type="entry name" value="2A0105"/>
    <property type="match status" value="1"/>
</dbReference>
<feature type="transmembrane region" description="Helical" evidence="8">
    <location>
        <begin position="78"/>
        <end position="98"/>
    </location>
</feature>
<feature type="transmembrane region" description="Helical" evidence="8">
    <location>
        <begin position="48"/>
        <end position="66"/>
    </location>
</feature>
<comment type="caution">
    <text evidence="10">The sequence shown here is derived from an EMBL/GenBank/DDBJ whole genome shotgun (WGS) entry which is preliminary data.</text>
</comment>
<keyword evidence="6 8" id="KW-1133">Transmembrane helix</keyword>
<dbReference type="SUPFAM" id="SSF103473">
    <property type="entry name" value="MFS general substrate transporter"/>
    <property type="match status" value="1"/>
</dbReference>
<feature type="transmembrane region" description="Helical" evidence="8">
    <location>
        <begin position="148"/>
        <end position="166"/>
    </location>
</feature>
<keyword evidence="5 8" id="KW-0812">Transmembrane</keyword>
<feature type="transmembrane region" description="Helical" evidence="8">
    <location>
        <begin position="172"/>
        <end position="195"/>
    </location>
</feature>
<dbReference type="CDD" id="cd06172">
    <property type="entry name" value="MFS_LacY"/>
    <property type="match status" value="1"/>
</dbReference>
<name>A0ABV7FH47_9GAMM</name>
<keyword evidence="3" id="KW-1003">Cell membrane</keyword>
<feature type="domain" description="Major facilitator superfamily (MFS) profile" evidence="9">
    <location>
        <begin position="1"/>
        <end position="401"/>
    </location>
</feature>
<evidence type="ECO:0000256" key="4">
    <source>
        <dbReference type="ARBA" id="ARBA00022519"/>
    </source>
</evidence>
<dbReference type="Proteomes" id="UP001595555">
    <property type="component" value="Unassembled WGS sequence"/>
</dbReference>
<gene>
    <name evidence="10" type="ORF">ACFODX_10945</name>
</gene>
<feature type="transmembrane region" description="Helical" evidence="8">
    <location>
        <begin position="288"/>
        <end position="308"/>
    </location>
</feature>
<dbReference type="PROSITE" id="PS50850">
    <property type="entry name" value="MFS"/>
    <property type="match status" value="1"/>
</dbReference>
<dbReference type="InterPro" id="IPR000576">
    <property type="entry name" value="LacY/RafB_perm_fam"/>
</dbReference>
<keyword evidence="2" id="KW-0813">Transport</keyword>
<accession>A0ABV7FH47</accession>
<feature type="transmembrane region" description="Helical" evidence="8">
    <location>
        <begin position="314"/>
        <end position="334"/>
    </location>
</feature>
<sequence>MMSLSRATKNYWLLSCCLFSFFLTWSFTFSLFPIWLNQYIGLSGERTGFIFSVNSLTALLIMPIYGLIQDKLGIKRSLLFAVGVLLVLSGPFFIFVYTPLLQTHFYLGAIIGGLYFSITFLAGVGAVETYVERIGRRTGFEFGKARMWGSLGWACATFFAGYLFNINPHINFYLASGCAFIFIIALLLVSTAPAAEEQTTNSNTLNTRDALDLLRLPQFWAFATYVIGVNCIYYVYDQQFPIYFSSLFPSSAEGNSMYGYLNSLQVFLEAGGMFLAPFIVNKIGAKNGLLLAGAIMACRILGSGFAATPVEISAMKLLHAAELPIMLIAIFKYITSSFDPRLSSTLYLVGFQFMTQVASSALSVVAGSMYDHYGFATSYKMMGIVVIIFLIVSACVLRSDKQAKLQLQTAN</sequence>
<feature type="transmembrane region" description="Helical" evidence="8">
    <location>
        <begin position="216"/>
        <end position="236"/>
    </location>
</feature>
<dbReference type="Gene3D" id="1.20.1250.20">
    <property type="entry name" value="MFS general substrate transporter like domains"/>
    <property type="match status" value="2"/>
</dbReference>
<dbReference type="PRINTS" id="PR00174">
    <property type="entry name" value="LACYSMPORT"/>
</dbReference>
<comment type="subcellular location">
    <subcellularLocation>
        <location evidence="1">Cell inner membrane</location>
        <topology evidence="1">Multi-pass membrane protein</topology>
    </subcellularLocation>
</comment>
<dbReference type="NCBIfam" id="NF007077">
    <property type="entry name" value="PRK09528.1"/>
    <property type="match status" value="1"/>
</dbReference>
<dbReference type="EMBL" id="JBHRTF010000004">
    <property type="protein sequence ID" value="MFC3116076.1"/>
    <property type="molecule type" value="Genomic_DNA"/>
</dbReference>
<protein>
    <submittedName>
        <fullName evidence="10">MFS transporter</fullName>
    </submittedName>
</protein>
<keyword evidence="4" id="KW-0997">Cell inner membrane</keyword>
<evidence type="ECO:0000256" key="1">
    <source>
        <dbReference type="ARBA" id="ARBA00004429"/>
    </source>
</evidence>
<feature type="transmembrane region" description="Helical" evidence="8">
    <location>
        <begin position="104"/>
        <end position="127"/>
    </location>
</feature>
<evidence type="ECO:0000313" key="10">
    <source>
        <dbReference type="EMBL" id="MFC3116076.1"/>
    </source>
</evidence>
<reference evidence="11" key="1">
    <citation type="journal article" date="2019" name="Int. J. Syst. Evol. Microbiol.">
        <title>The Global Catalogue of Microorganisms (GCM) 10K type strain sequencing project: providing services to taxonomists for standard genome sequencing and annotation.</title>
        <authorList>
            <consortium name="The Broad Institute Genomics Platform"/>
            <consortium name="The Broad Institute Genome Sequencing Center for Infectious Disease"/>
            <person name="Wu L."/>
            <person name="Ma J."/>
        </authorList>
    </citation>
    <scope>NUCLEOTIDE SEQUENCE [LARGE SCALE GENOMIC DNA]</scope>
    <source>
        <strain evidence="11">KCTC 52237</strain>
    </source>
</reference>
<evidence type="ECO:0000256" key="7">
    <source>
        <dbReference type="ARBA" id="ARBA00023136"/>
    </source>
</evidence>
<feature type="transmembrane region" description="Helical" evidence="8">
    <location>
        <begin position="346"/>
        <end position="366"/>
    </location>
</feature>
<dbReference type="InterPro" id="IPR036259">
    <property type="entry name" value="MFS_trans_sf"/>
</dbReference>
<evidence type="ECO:0000256" key="2">
    <source>
        <dbReference type="ARBA" id="ARBA00022448"/>
    </source>
</evidence>
<evidence type="ECO:0000313" key="11">
    <source>
        <dbReference type="Proteomes" id="UP001595555"/>
    </source>
</evidence>
<keyword evidence="11" id="KW-1185">Reference proteome</keyword>
<dbReference type="PANTHER" id="PTHR23522">
    <property type="entry name" value="BLL5896 PROTEIN"/>
    <property type="match status" value="1"/>
</dbReference>
<dbReference type="RefSeq" id="WP_378119002.1">
    <property type="nucleotide sequence ID" value="NZ_JBHRTF010000004.1"/>
</dbReference>
<organism evidence="10 11">
    <name type="scientific">Cellvibrio fontiphilus</name>
    <dbReference type="NCBI Taxonomy" id="1815559"/>
    <lineage>
        <taxon>Bacteria</taxon>
        <taxon>Pseudomonadati</taxon>
        <taxon>Pseudomonadota</taxon>
        <taxon>Gammaproteobacteria</taxon>
        <taxon>Cellvibrionales</taxon>
        <taxon>Cellvibrionaceae</taxon>
        <taxon>Cellvibrio</taxon>
    </lineage>
</organism>
<feature type="transmembrane region" description="Helical" evidence="8">
    <location>
        <begin position="378"/>
        <end position="397"/>
    </location>
</feature>
<keyword evidence="7 8" id="KW-0472">Membrane</keyword>
<evidence type="ECO:0000259" key="9">
    <source>
        <dbReference type="PROSITE" id="PS50850"/>
    </source>
</evidence>